<evidence type="ECO:0000259" key="8">
    <source>
        <dbReference type="PROSITE" id="PS51849"/>
    </source>
</evidence>
<dbReference type="PROSITE" id="PS51849">
    <property type="entry name" value="RSGI_N"/>
    <property type="match status" value="1"/>
</dbReference>
<evidence type="ECO:0000313" key="10">
    <source>
        <dbReference type="Proteomes" id="UP000663505"/>
    </source>
</evidence>
<feature type="region of interest" description="Disordered" evidence="6">
    <location>
        <begin position="486"/>
        <end position="541"/>
    </location>
</feature>
<protein>
    <submittedName>
        <fullName evidence="9">Anti-sigma factor domain-containing protein</fullName>
    </submittedName>
</protein>
<accession>A0A9X7VWB7</accession>
<evidence type="ECO:0000256" key="6">
    <source>
        <dbReference type="SAM" id="MobiDB-lite"/>
    </source>
</evidence>
<organism evidence="9 10">
    <name type="scientific">Alicyclobacillus mengziensis</name>
    <dbReference type="NCBI Taxonomy" id="2931921"/>
    <lineage>
        <taxon>Bacteria</taxon>
        <taxon>Bacillati</taxon>
        <taxon>Bacillota</taxon>
        <taxon>Bacilli</taxon>
        <taxon>Bacillales</taxon>
        <taxon>Alicyclobacillaceae</taxon>
        <taxon>Alicyclobacillus</taxon>
    </lineage>
</organism>
<feature type="region of interest" description="Disordered" evidence="6">
    <location>
        <begin position="368"/>
        <end position="467"/>
    </location>
</feature>
<dbReference type="RefSeq" id="WP_206655608.1">
    <property type="nucleotide sequence ID" value="NZ_CP071182.1"/>
</dbReference>
<sequence length="541" mass="56353">MKRRGIVLELEERKAIVLTPDGDFCRIPRAGKMEVGMEVTWRKGFLGVGSGGVSSIGQSTRFVNPKWRSVASGLAAAVVIGAGVWGYTGLMHPQTAEAYAWVSLDVNPSISLKIDKNFRVRKALGTDADGKSLVSAVHLVGLTLSQATADVLSYANSHHYLVPQSGILVAVSPIDKGATGSALSAAAEKAVQSAIKSDQSVQMLHPSVFAVAVPQTIWKAADQAHVSPGRLMSVLVAAMEGQKTGILDIQGSEIVQVWSNPLAKQAALQIQSNTPAKLTQVLESLTGSTNAVATSGNGQGATTAAQNEVSNTAGNANPPGQNVAVSPPGQNVTVSRPGKSVLASHKEPKGPGGLGNVVNSIGNLAGSLDGQSYNSGSEKSRSKQENTASNGKAGGKHSKKGQGSGNWVDGQTPPIGNFAGTIGQNFAAGQGETSNPGQFQSGSDNQRGKRFGLHTNPGHDKQQAQQWTSQNSIIIHLGNQTLTIPLKVGGDTQQPWNSSNTQQPWNSSDTQQPWNSSDTQQPSNTSDTQQSSNNVSNGKDN</sequence>
<name>A0A9X7VWB7_9BACL</name>
<dbReference type="GO" id="GO:0005886">
    <property type="term" value="C:plasma membrane"/>
    <property type="evidence" value="ECO:0007669"/>
    <property type="project" value="UniProtKB-SubCell"/>
</dbReference>
<feature type="transmembrane region" description="Helical" evidence="7">
    <location>
        <begin position="70"/>
        <end position="88"/>
    </location>
</feature>
<evidence type="ECO:0000256" key="2">
    <source>
        <dbReference type="ARBA" id="ARBA00022475"/>
    </source>
</evidence>
<evidence type="ECO:0000313" key="9">
    <source>
        <dbReference type="EMBL" id="QSO46239.1"/>
    </source>
</evidence>
<keyword evidence="10" id="KW-1185">Reference proteome</keyword>
<evidence type="ECO:0000256" key="5">
    <source>
        <dbReference type="ARBA" id="ARBA00023136"/>
    </source>
</evidence>
<keyword evidence="5 7" id="KW-0472">Membrane</keyword>
<proteinExistence type="predicted"/>
<dbReference type="InterPro" id="IPR055431">
    <property type="entry name" value="RsgI_M"/>
</dbReference>
<reference evidence="9 10" key="1">
    <citation type="submission" date="2021-02" db="EMBL/GenBank/DDBJ databases">
        <title>Alicyclobacillus curvatus sp. nov. and Alicyclobacillus mengziensis sp. nov., two acidophilic bacteria isolated from acid mine drainage.</title>
        <authorList>
            <person name="Huang Y."/>
        </authorList>
    </citation>
    <scope>NUCLEOTIDE SEQUENCE [LARGE SCALE GENOMIC DNA]</scope>
    <source>
        <strain evidence="9 10">S30H14</strain>
    </source>
</reference>
<feature type="region of interest" description="Disordered" evidence="6">
    <location>
        <begin position="310"/>
        <end position="331"/>
    </location>
</feature>
<feature type="compositionally biased region" description="Polar residues" evidence="6">
    <location>
        <begin position="431"/>
        <end position="445"/>
    </location>
</feature>
<gene>
    <name evidence="9" type="ORF">JZ786_17265</name>
</gene>
<evidence type="ECO:0000256" key="7">
    <source>
        <dbReference type="SAM" id="Phobius"/>
    </source>
</evidence>
<dbReference type="KEGG" id="afx:JZ786_17265"/>
<feature type="compositionally biased region" description="Low complexity" evidence="6">
    <location>
        <begin position="515"/>
        <end position="541"/>
    </location>
</feature>
<dbReference type="Proteomes" id="UP000663505">
    <property type="component" value="Chromosome"/>
</dbReference>
<keyword evidence="3 7" id="KW-0812">Transmembrane</keyword>
<dbReference type="AlphaFoldDB" id="A0A9X7VWB7"/>
<evidence type="ECO:0000256" key="4">
    <source>
        <dbReference type="ARBA" id="ARBA00022989"/>
    </source>
</evidence>
<keyword evidence="4 7" id="KW-1133">Transmembrane helix</keyword>
<feature type="compositionally biased region" description="Polar residues" evidence="6">
    <location>
        <begin position="491"/>
        <end position="514"/>
    </location>
</feature>
<evidence type="ECO:0000256" key="3">
    <source>
        <dbReference type="ARBA" id="ARBA00022692"/>
    </source>
</evidence>
<dbReference type="Pfam" id="PF12791">
    <property type="entry name" value="RsgI_N"/>
    <property type="match status" value="1"/>
</dbReference>
<keyword evidence="2" id="KW-1003">Cell membrane</keyword>
<dbReference type="EMBL" id="CP071182">
    <property type="protein sequence ID" value="QSO46239.1"/>
    <property type="molecule type" value="Genomic_DNA"/>
</dbReference>
<feature type="domain" description="RsgI N-terminal anti-sigma" evidence="8">
    <location>
        <begin position="3"/>
        <end position="50"/>
    </location>
</feature>
<comment type="subcellular location">
    <subcellularLocation>
        <location evidence="1">Cell membrane</location>
        <topology evidence="1">Single-pass membrane protein</topology>
    </subcellularLocation>
</comment>
<evidence type="ECO:0000256" key="1">
    <source>
        <dbReference type="ARBA" id="ARBA00004162"/>
    </source>
</evidence>
<dbReference type="InterPro" id="IPR024449">
    <property type="entry name" value="Anti-sigma_RsgI_N"/>
</dbReference>
<dbReference type="Pfam" id="PF23750">
    <property type="entry name" value="RsgI_M"/>
    <property type="match status" value="1"/>
</dbReference>